<accession>A0A9Y2JGR1</accession>
<dbReference type="InterPro" id="IPR051269">
    <property type="entry name" value="Fe-S_cluster_ET"/>
</dbReference>
<evidence type="ECO:0000256" key="9">
    <source>
        <dbReference type="ARBA" id="ARBA00023014"/>
    </source>
</evidence>
<dbReference type="GO" id="GO:0051538">
    <property type="term" value="F:3 iron, 4 sulfur cluster binding"/>
    <property type="evidence" value="ECO:0007669"/>
    <property type="project" value="UniProtKB-KW"/>
</dbReference>
<keyword evidence="9" id="KW-0411">Iron-sulfur</keyword>
<keyword evidence="11" id="KW-0003">3Fe-4S</keyword>
<keyword evidence="4 12" id="KW-0812">Transmembrane</keyword>
<evidence type="ECO:0000256" key="1">
    <source>
        <dbReference type="ARBA" id="ARBA00001927"/>
    </source>
</evidence>
<dbReference type="InterPro" id="IPR013130">
    <property type="entry name" value="Fe3_Rdtase_TM_dom"/>
</dbReference>
<dbReference type="PANTHER" id="PTHR36923:SF3">
    <property type="entry name" value="FERREDOXIN"/>
    <property type="match status" value="1"/>
</dbReference>
<feature type="transmembrane region" description="Helical" evidence="12">
    <location>
        <begin position="34"/>
        <end position="54"/>
    </location>
</feature>
<sequence length="283" mass="30966">MTGVLSSVPDTFLAAGYTSNDAGVRSVVALSARLAYLTMCLTLCWGILTATGWIQRMTGHQALRTGHVMLASFAIATATVHGFGMLFLDEQIIVGTQVVIPFLNGYVRHGLGILSFDMMVAIVITAGMHRFIRYRNWLRFHQTAYIAIALGVVHSWWGAWSNGNFQVMWLAGITVLAPVIALTTVRFLPVSLLVKLGLVGDKAAAVAQKQVAKTAPLKVSVDNQRCHRYGFCQAEAPDVFQLREDGRLAYRQTPELTRNLDVISAARACPMRAIQLEGTNHHG</sequence>
<keyword evidence="15" id="KW-1185">Reference proteome</keyword>
<protein>
    <submittedName>
        <fullName evidence="14">Ferredoxin</fullName>
    </submittedName>
</protein>
<dbReference type="Pfam" id="PF13459">
    <property type="entry name" value="Fer4_15"/>
    <property type="match status" value="1"/>
</dbReference>
<feature type="domain" description="Ferric oxidoreductase" evidence="13">
    <location>
        <begin position="33"/>
        <end position="152"/>
    </location>
</feature>
<name>A0A9Y2JGR1_9PSEU</name>
<feature type="transmembrane region" description="Helical" evidence="12">
    <location>
        <begin position="66"/>
        <end position="88"/>
    </location>
</feature>
<dbReference type="GO" id="GO:0016020">
    <property type="term" value="C:membrane"/>
    <property type="evidence" value="ECO:0007669"/>
    <property type="project" value="UniProtKB-SubCell"/>
</dbReference>
<evidence type="ECO:0000256" key="4">
    <source>
        <dbReference type="ARBA" id="ARBA00022692"/>
    </source>
</evidence>
<comment type="subcellular location">
    <subcellularLocation>
        <location evidence="2">Membrane</location>
        <topology evidence="2">Multi-pass membrane protein</topology>
    </subcellularLocation>
</comment>
<organism evidence="14 15">
    <name type="scientific">Amycolatopsis mongoliensis</name>
    <dbReference type="NCBI Taxonomy" id="715475"/>
    <lineage>
        <taxon>Bacteria</taxon>
        <taxon>Bacillati</taxon>
        <taxon>Actinomycetota</taxon>
        <taxon>Actinomycetes</taxon>
        <taxon>Pseudonocardiales</taxon>
        <taxon>Pseudonocardiaceae</taxon>
        <taxon>Amycolatopsis</taxon>
    </lineage>
</organism>
<evidence type="ECO:0000256" key="7">
    <source>
        <dbReference type="ARBA" id="ARBA00022989"/>
    </source>
</evidence>
<gene>
    <name evidence="14" type="ORF">QRX60_29435</name>
</gene>
<keyword evidence="5" id="KW-0479">Metal-binding</keyword>
<keyword evidence="10 12" id="KW-0472">Membrane</keyword>
<keyword evidence="6" id="KW-0249">Electron transport</keyword>
<dbReference type="Proteomes" id="UP001239397">
    <property type="component" value="Chromosome"/>
</dbReference>
<feature type="transmembrane region" description="Helical" evidence="12">
    <location>
        <begin position="108"/>
        <end position="132"/>
    </location>
</feature>
<dbReference type="AlphaFoldDB" id="A0A9Y2JGR1"/>
<evidence type="ECO:0000313" key="14">
    <source>
        <dbReference type="EMBL" id="WIX98189.1"/>
    </source>
</evidence>
<keyword evidence="3" id="KW-0813">Transport</keyword>
<keyword evidence="8" id="KW-0408">Iron</keyword>
<evidence type="ECO:0000256" key="10">
    <source>
        <dbReference type="ARBA" id="ARBA00023136"/>
    </source>
</evidence>
<evidence type="ECO:0000256" key="5">
    <source>
        <dbReference type="ARBA" id="ARBA00022723"/>
    </source>
</evidence>
<dbReference type="Pfam" id="PF01794">
    <property type="entry name" value="Ferric_reduct"/>
    <property type="match status" value="1"/>
</dbReference>
<dbReference type="PANTHER" id="PTHR36923">
    <property type="entry name" value="FERREDOXIN"/>
    <property type="match status" value="1"/>
</dbReference>
<keyword evidence="7 12" id="KW-1133">Transmembrane helix</keyword>
<proteinExistence type="predicted"/>
<evidence type="ECO:0000256" key="2">
    <source>
        <dbReference type="ARBA" id="ARBA00004141"/>
    </source>
</evidence>
<evidence type="ECO:0000256" key="8">
    <source>
        <dbReference type="ARBA" id="ARBA00023004"/>
    </source>
</evidence>
<reference evidence="14 15" key="1">
    <citation type="submission" date="2023-06" db="EMBL/GenBank/DDBJ databases">
        <authorList>
            <person name="Oyuntsetseg B."/>
            <person name="Kim S.B."/>
        </authorList>
    </citation>
    <scope>NUCLEOTIDE SEQUENCE [LARGE SCALE GENOMIC DNA]</scope>
    <source>
        <strain evidence="14 15">4-36</strain>
    </source>
</reference>
<evidence type="ECO:0000256" key="11">
    <source>
        <dbReference type="ARBA" id="ARBA00023291"/>
    </source>
</evidence>
<dbReference type="KEGG" id="amog:QRX60_29435"/>
<comment type="cofactor">
    <cofactor evidence="1">
        <name>[3Fe-4S] cluster</name>
        <dbReference type="ChEBI" id="CHEBI:21137"/>
    </cofactor>
</comment>
<dbReference type="SUPFAM" id="SSF54862">
    <property type="entry name" value="4Fe-4S ferredoxins"/>
    <property type="match status" value="1"/>
</dbReference>
<evidence type="ECO:0000256" key="6">
    <source>
        <dbReference type="ARBA" id="ARBA00022982"/>
    </source>
</evidence>
<feature type="transmembrane region" description="Helical" evidence="12">
    <location>
        <begin position="167"/>
        <end position="188"/>
    </location>
</feature>
<evidence type="ECO:0000259" key="13">
    <source>
        <dbReference type="Pfam" id="PF01794"/>
    </source>
</evidence>
<dbReference type="EMBL" id="CP127295">
    <property type="protein sequence ID" value="WIX98189.1"/>
    <property type="molecule type" value="Genomic_DNA"/>
</dbReference>
<feature type="transmembrane region" description="Helical" evidence="12">
    <location>
        <begin position="144"/>
        <end position="161"/>
    </location>
</feature>
<dbReference type="Gene3D" id="3.30.70.20">
    <property type="match status" value="1"/>
</dbReference>
<evidence type="ECO:0000256" key="3">
    <source>
        <dbReference type="ARBA" id="ARBA00022448"/>
    </source>
</evidence>
<evidence type="ECO:0000313" key="15">
    <source>
        <dbReference type="Proteomes" id="UP001239397"/>
    </source>
</evidence>
<dbReference type="GO" id="GO:0046872">
    <property type="term" value="F:metal ion binding"/>
    <property type="evidence" value="ECO:0007669"/>
    <property type="project" value="UniProtKB-KW"/>
</dbReference>
<dbReference type="RefSeq" id="WP_285994674.1">
    <property type="nucleotide sequence ID" value="NZ_CP127295.1"/>
</dbReference>
<evidence type="ECO:0000256" key="12">
    <source>
        <dbReference type="SAM" id="Phobius"/>
    </source>
</evidence>